<evidence type="ECO:0000313" key="10">
    <source>
        <dbReference type="Proteomes" id="UP000325577"/>
    </source>
</evidence>
<dbReference type="InterPro" id="IPR044246">
    <property type="entry name" value="ZFP3-like"/>
</dbReference>
<accession>A0A5J4ZHK8</accession>
<name>A0A5J4ZHK8_9ASTE</name>
<dbReference type="PANTHER" id="PTHR47287:SF13">
    <property type="entry name" value="C2H2-TYPE DOMAIN-CONTAINING PROTEIN"/>
    <property type="match status" value="1"/>
</dbReference>
<evidence type="ECO:0000259" key="8">
    <source>
        <dbReference type="PROSITE" id="PS50157"/>
    </source>
</evidence>
<proteinExistence type="predicted"/>
<organism evidence="9 10">
    <name type="scientific">Nyssa sinensis</name>
    <dbReference type="NCBI Taxonomy" id="561372"/>
    <lineage>
        <taxon>Eukaryota</taxon>
        <taxon>Viridiplantae</taxon>
        <taxon>Streptophyta</taxon>
        <taxon>Embryophyta</taxon>
        <taxon>Tracheophyta</taxon>
        <taxon>Spermatophyta</taxon>
        <taxon>Magnoliopsida</taxon>
        <taxon>eudicotyledons</taxon>
        <taxon>Gunneridae</taxon>
        <taxon>Pentapetalae</taxon>
        <taxon>asterids</taxon>
        <taxon>Cornales</taxon>
        <taxon>Nyssaceae</taxon>
        <taxon>Nyssa</taxon>
    </lineage>
</organism>
<keyword evidence="4" id="KW-0862">Zinc</keyword>
<dbReference type="Gene3D" id="3.30.160.60">
    <property type="entry name" value="Classic Zinc Finger"/>
    <property type="match status" value="1"/>
</dbReference>
<dbReference type="PROSITE" id="PS50157">
    <property type="entry name" value="ZINC_FINGER_C2H2_2"/>
    <property type="match status" value="1"/>
</dbReference>
<evidence type="ECO:0000256" key="2">
    <source>
        <dbReference type="ARBA" id="ARBA00022723"/>
    </source>
</evidence>
<dbReference type="PROSITE" id="PS00028">
    <property type="entry name" value="ZINC_FINGER_C2H2_1"/>
    <property type="match status" value="1"/>
</dbReference>
<keyword evidence="2" id="KW-0479">Metal-binding</keyword>
<feature type="region of interest" description="Disordered" evidence="7">
    <location>
        <begin position="226"/>
        <end position="247"/>
    </location>
</feature>
<gene>
    <name evidence="9" type="ORF">F0562_017667</name>
</gene>
<dbReference type="OrthoDB" id="1736050at2759"/>
<evidence type="ECO:0000256" key="6">
    <source>
        <dbReference type="PROSITE-ProRule" id="PRU00042"/>
    </source>
</evidence>
<reference evidence="9 10" key="1">
    <citation type="submission" date="2019-09" db="EMBL/GenBank/DDBJ databases">
        <title>A chromosome-level genome assembly of the Chinese tupelo Nyssa sinensis.</title>
        <authorList>
            <person name="Yang X."/>
            <person name="Kang M."/>
            <person name="Yang Y."/>
            <person name="Xiong H."/>
            <person name="Wang M."/>
            <person name="Zhang Z."/>
            <person name="Wang Z."/>
            <person name="Wu H."/>
            <person name="Ma T."/>
            <person name="Liu J."/>
            <person name="Xi Z."/>
        </authorList>
    </citation>
    <scope>NUCLEOTIDE SEQUENCE [LARGE SCALE GENOMIC DNA]</scope>
    <source>
        <strain evidence="9">J267</strain>
        <tissue evidence="9">Leaf</tissue>
    </source>
</reference>
<dbReference type="GO" id="GO:0009788">
    <property type="term" value="P:negative regulation of abscisic acid-activated signaling pathway"/>
    <property type="evidence" value="ECO:0007669"/>
    <property type="project" value="InterPro"/>
</dbReference>
<dbReference type="AlphaFoldDB" id="A0A5J4ZHK8"/>
<evidence type="ECO:0000256" key="4">
    <source>
        <dbReference type="ARBA" id="ARBA00022833"/>
    </source>
</evidence>
<comment type="subcellular location">
    <subcellularLocation>
        <location evidence="1">Nucleus</location>
    </subcellularLocation>
</comment>
<dbReference type="SUPFAM" id="SSF57667">
    <property type="entry name" value="beta-beta-alpha zinc fingers"/>
    <property type="match status" value="1"/>
</dbReference>
<dbReference type="PANTHER" id="PTHR47287">
    <property type="entry name" value="C2H2 AND C2HC ZINC FINGERS SUPERFAMILY PROTEIN"/>
    <property type="match status" value="1"/>
</dbReference>
<evidence type="ECO:0000256" key="3">
    <source>
        <dbReference type="ARBA" id="ARBA00022771"/>
    </source>
</evidence>
<evidence type="ECO:0000256" key="5">
    <source>
        <dbReference type="ARBA" id="ARBA00023242"/>
    </source>
</evidence>
<feature type="domain" description="C2H2-type" evidence="8">
    <location>
        <begin position="80"/>
        <end position="107"/>
    </location>
</feature>
<evidence type="ECO:0000256" key="1">
    <source>
        <dbReference type="ARBA" id="ARBA00004123"/>
    </source>
</evidence>
<keyword evidence="3 6" id="KW-0863">Zinc-finger</keyword>
<dbReference type="GO" id="GO:0008270">
    <property type="term" value="F:zinc ion binding"/>
    <property type="evidence" value="ECO:0007669"/>
    <property type="project" value="UniProtKB-KW"/>
</dbReference>
<dbReference type="InterPro" id="IPR013087">
    <property type="entry name" value="Znf_C2H2_type"/>
</dbReference>
<keyword evidence="5" id="KW-0539">Nucleus</keyword>
<evidence type="ECO:0000256" key="7">
    <source>
        <dbReference type="SAM" id="MobiDB-lite"/>
    </source>
</evidence>
<keyword evidence="10" id="KW-1185">Reference proteome</keyword>
<dbReference type="Proteomes" id="UP000325577">
    <property type="component" value="Linkage Group LG8"/>
</dbReference>
<dbReference type="Pfam" id="PF13912">
    <property type="entry name" value="zf-C2H2_6"/>
    <property type="match status" value="1"/>
</dbReference>
<protein>
    <recommendedName>
        <fullName evidence="8">C2H2-type domain-containing protein</fullName>
    </recommendedName>
</protein>
<evidence type="ECO:0000313" key="9">
    <source>
        <dbReference type="EMBL" id="KAA8517374.1"/>
    </source>
</evidence>
<sequence>MELNNTEVDCPAMLNVEDEAENPKVAQGLDHILDIQLSNRVVDHKLELELSSTDSSMASPPKGSNSFEEVQLEMGKKREFSCKYCNKKFPNPQALGGHQNAHKRERASAKAVPMNPFGYMHSDFFPYLGMPTVLPNGSFNNTLGVPVQSLLHEACRPQLMQAMIHVPYCPQRTGSVVHEPHYPQPYVGLGYGNQGLSRPILMDLQSTMPASVLGNHWARNARPSVGGNCDLENQQDGGSGLDLSLKL</sequence>
<dbReference type="GO" id="GO:0005634">
    <property type="term" value="C:nucleus"/>
    <property type="evidence" value="ECO:0007669"/>
    <property type="project" value="UniProtKB-SubCell"/>
</dbReference>
<dbReference type="InterPro" id="IPR036236">
    <property type="entry name" value="Znf_C2H2_sf"/>
</dbReference>
<dbReference type="EMBL" id="CM018051">
    <property type="protein sequence ID" value="KAA8517374.1"/>
    <property type="molecule type" value="Genomic_DNA"/>
</dbReference>